<gene>
    <name evidence="2" type="ORF">E2C01_028582</name>
</gene>
<sequence length="169" mass="18390">MSECVMGEEQQQEEKEKEEEWHVTSAPTSPSGAVVMTAGGMRVRRRPVILPETRTNAKITPALCSAHATGGAPLAARYSAWDTNPTAAFVIRTPRDAAKGQRMTDTQACATHGPGQAWRCRELSHDSQQQEQHAAPRGIGTESRPSLSQYFSPPCSLPVAGRRRADQSH</sequence>
<evidence type="ECO:0000313" key="2">
    <source>
        <dbReference type="EMBL" id="MPC35166.1"/>
    </source>
</evidence>
<proteinExistence type="predicted"/>
<accession>A0A5B7EPE5</accession>
<comment type="caution">
    <text evidence="2">The sequence shown here is derived from an EMBL/GenBank/DDBJ whole genome shotgun (WGS) entry which is preliminary data.</text>
</comment>
<reference evidence="2 3" key="1">
    <citation type="submission" date="2019-05" db="EMBL/GenBank/DDBJ databases">
        <title>Another draft genome of Portunus trituberculatus and its Hox gene families provides insights of decapod evolution.</title>
        <authorList>
            <person name="Jeong J.-H."/>
            <person name="Song I."/>
            <person name="Kim S."/>
            <person name="Choi T."/>
            <person name="Kim D."/>
            <person name="Ryu S."/>
            <person name="Kim W."/>
        </authorList>
    </citation>
    <scope>NUCLEOTIDE SEQUENCE [LARGE SCALE GENOMIC DNA]</scope>
    <source>
        <tissue evidence="2">Muscle</tissue>
    </source>
</reference>
<dbReference type="Proteomes" id="UP000324222">
    <property type="component" value="Unassembled WGS sequence"/>
</dbReference>
<protein>
    <submittedName>
        <fullName evidence="2">Uncharacterized protein</fullName>
    </submittedName>
</protein>
<dbReference type="AlphaFoldDB" id="A0A5B7EPE5"/>
<feature type="region of interest" description="Disordered" evidence="1">
    <location>
        <begin position="1"/>
        <end position="39"/>
    </location>
</feature>
<dbReference type="EMBL" id="VSRR010003212">
    <property type="protein sequence ID" value="MPC35166.1"/>
    <property type="molecule type" value="Genomic_DNA"/>
</dbReference>
<name>A0A5B7EPE5_PORTR</name>
<feature type="region of interest" description="Disordered" evidence="1">
    <location>
        <begin position="121"/>
        <end position="169"/>
    </location>
</feature>
<organism evidence="2 3">
    <name type="scientific">Portunus trituberculatus</name>
    <name type="common">Swimming crab</name>
    <name type="synonym">Neptunus trituberculatus</name>
    <dbReference type="NCBI Taxonomy" id="210409"/>
    <lineage>
        <taxon>Eukaryota</taxon>
        <taxon>Metazoa</taxon>
        <taxon>Ecdysozoa</taxon>
        <taxon>Arthropoda</taxon>
        <taxon>Crustacea</taxon>
        <taxon>Multicrustacea</taxon>
        <taxon>Malacostraca</taxon>
        <taxon>Eumalacostraca</taxon>
        <taxon>Eucarida</taxon>
        <taxon>Decapoda</taxon>
        <taxon>Pleocyemata</taxon>
        <taxon>Brachyura</taxon>
        <taxon>Eubrachyura</taxon>
        <taxon>Portunoidea</taxon>
        <taxon>Portunidae</taxon>
        <taxon>Portuninae</taxon>
        <taxon>Portunus</taxon>
    </lineage>
</organism>
<keyword evidence="3" id="KW-1185">Reference proteome</keyword>
<feature type="compositionally biased region" description="Basic and acidic residues" evidence="1">
    <location>
        <begin position="12"/>
        <end position="22"/>
    </location>
</feature>
<evidence type="ECO:0000256" key="1">
    <source>
        <dbReference type="SAM" id="MobiDB-lite"/>
    </source>
</evidence>
<evidence type="ECO:0000313" key="3">
    <source>
        <dbReference type="Proteomes" id="UP000324222"/>
    </source>
</evidence>